<dbReference type="Gene3D" id="3.40.1190.10">
    <property type="entry name" value="Mur-like, catalytic domain"/>
    <property type="match status" value="1"/>
</dbReference>
<evidence type="ECO:0000313" key="16">
    <source>
        <dbReference type="Proteomes" id="UP001314241"/>
    </source>
</evidence>
<evidence type="ECO:0000259" key="13">
    <source>
        <dbReference type="Pfam" id="PF02875"/>
    </source>
</evidence>
<reference evidence="15 16" key="1">
    <citation type="submission" date="2024-01" db="EMBL/GenBank/DDBJ databases">
        <authorList>
            <person name="Botero Cardona J."/>
        </authorList>
    </citation>
    <scope>NUCLEOTIDE SEQUENCE [LARGE SCALE GENOMIC DNA]</scope>
    <source>
        <strain evidence="15 16">LMG 33000</strain>
    </source>
</reference>
<dbReference type="NCBIfam" id="TIGR01143">
    <property type="entry name" value="murF"/>
    <property type="match status" value="1"/>
</dbReference>
<evidence type="ECO:0000313" key="15">
    <source>
        <dbReference type="EMBL" id="CAK8054628.1"/>
    </source>
</evidence>
<evidence type="ECO:0000256" key="5">
    <source>
        <dbReference type="ARBA" id="ARBA00022840"/>
    </source>
</evidence>
<comment type="subcellular location">
    <subcellularLocation>
        <location evidence="10 11">Cytoplasm</location>
    </subcellularLocation>
</comment>
<comment type="caution">
    <text evidence="15">The sequence shown here is derived from an EMBL/GenBank/DDBJ whole genome shotgun (WGS) entry which is preliminary data.</text>
</comment>
<keyword evidence="16" id="KW-1185">Reference proteome</keyword>
<dbReference type="InterPro" id="IPR051046">
    <property type="entry name" value="MurCDEF_CellWall_CoF430Synth"/>
</dbReference>
<sequence>MDLTLTEIGNALNAKIQGGNPEVTGVAFDSRQVQAGDLFVALVAENDGHAYLQAALDKGAAAVMVDDQHAIPADMPAVIVPNTLQGMQDLGKYWLDKVAPITVAITGSNGKTTTKDMVAAIASQAFKTYKTPENFNNEIGVPLTLLAMPADTEVLVVEMGMDRPGQLTALSELVQPDMAVITMIGEAHIEFFKTREKIAQAKLEITKGLREDGVLIIPDDEPLLTEAQVNQRVLGFGEGVKDIKAEGSQTDFVYDGVSFAIPLLGRYNVMNALAAITVGRLLRVKTSQMVAALAHFDLTKNRTEQLMTPSGVHLISDVYNANPTATKAVLATMADFPAGQRYALLGDMLELGEQGPALHASLATAIADAQLSGLYLVGPLMTDYLAPLIAEELPDLPLHTYQADQLTAIAKDLQADLKAGDWLLLKASHGLHLEEVVKALMSN</sequence>
<dbReference type="Pfam" id="PF02875">
    <property type="entry name" value="Mur_ligase_C"/>
    <property type="match status" value="1"/>
</dbReference>
<evidence type="ECO:0000256" key="8">
    <source>
        <dbReference type="ARBA" id="ARBA00023306"/>
    </source>
</evidence>
<feature type="domain" description="Mur ligase N-terminal catalytic" evidence="12">
    <location>
        <begin position="22"/>
        <end position="78"/>
    </location>
</feature>
<dbReference type="PANTHER" id="PTHR43024:SF1">
    <property type="entry name" value="UDP-N-ACETYLMURAMOYL-TRIPEPTIDE--D-ALANYL-D-ALANINE LIGASE"/>
    <property type="match status" value="1"/>
</dbReference>
<dbReference type="InterPro" id="IPR036615">
    <property type="entry name" value="Mur_ligase_C_dom_sf"/>
</dbReference>
<evidence type="ECO:0000259" key="12">
    <source>
        <dbReference type="Pfam" id="PF01225"/>
    </source>
</evidence>
<dbReference type="InterPro" id="IPR035911">
    <property type="entry name" value="MurE/MurF_N"/>
</dbReference>
<keyword evidence="2 10" id="KW-0436">Ligase</keyword>
<keyword evidence="3 10" id="KW-0132">Cell division</keyword>
<gene>
    <name evidence="10" type="primary">murF</name>
    <name evidence="15" type="ORF">R54876_GBNLAHCA_01202</name>
</gene>
<comment type="pathway">
    <text evidence="10 11">Cell wall biogenesis; peptidoglycan biosynthesis.</text>
</comment>
<keyword evidence="6 10" id="KW-0133">Cell shape</keyword>
<dbReference type="RefSeq" id="WP_349642171.1">
    <property type="nucleotide sequence ID" value="NZ_CAWVOH010000002.1"/>
</dbReference>
<protein>
    <recommendedName>
        <fullName evidence="10 11">UDP-N-acetylmuramoyl-tripeptide--D-alanyl-D-alanine ligase</fullName>
        <ecNumber evidence="10 11">6.3.2.10</ecNumber>
    </recommendedName>
    <alternativeName>
        <fullName evidence="10">D-alanyl-D-alanine-adding enzyme</fullName>
    </alternativeName>
</protein>
<dbReference type="Gene3D" id="3.40.1390.10">
    <property type="entry name" value="MurE/MurF, N-terminal domain"/>
    <property type="match status" value="1"/>
</dbReference>
<dbReference type="Gene3D" id="3.90.190.20">
    <property type="entry name" value="Mur ligase, C-terminal domain"/>
    <property type="match status" value="1"/>
</dbReference>
<keyword evidence="9 10" id="KW-0961">Cell wall biogenesis/degradation</keyword>
<keyword evidence="5 10" id="KW-0067">ATP-binding</keyword>
<comment type="similarity">
    <text evidence="10">Belongs to the MurCDEF family. MurF subfamily.</text>
</comment>
<evidence type="ECO:0000259" key="14">
    <source>
        <dbReference type="Pfam" id="PF08245"/>
    </source>
</evidence>
<dbReference type="Proteomes" id="UP001314241">
    <property type="component" value="Unassembled WGS sequence"/>
</dbReference>
<comment type="catalytic activity">
    <reaction evidence="10">
        <text>UDP-N-acetyl-alpha-D-muramoyl-L-alanyl-gamma-D-glutamyl-L-lysine + D-alanyl-D-alanine + ATP = UDP-N-acetyl-alpha-D-muramoyl-L-alanyl-gamma-D-glutamyl-L-lysyl-D-alanyl-D-alanine + ADP + phosphate + H(+)</text>
        <dbReference type="Rhea" id="RHEA:16085"/>
        <dbReference type="ChEBI" id="CHEBI:15378"/>
        <dbReference type="ChEBI" id="CHEBI:30616"/>
        <dbReference type="ChEBI" id="CHEBI:43474"/>
        <dbReference type="ChEBI" id="CHEBI:57822"/>
        <dbReference type="ChEBI" id="CHEBI:70758"/>
        <dbReference type="ChEBI" id="CHEBI:83903"/>
        <dbReference type="ChEBI" id="CHEBI:456216"/>
        <dbReference type="EC" id="6.3.2.10"/>
    </reaction>
</comment>
<dbReference type="InterPro" id="IPR005863">
    <property type="entry name" value="UDP-N-AcMur_synth"/>
</dbReference>
<feature type="domain" description="Mur ligase C-terminal" evidence="13">
    <location>
        <begin position="302"/>
        <end position="428"/>
    </location>
</feature>
<organism evidence="15 16">
    <name type="scientific">Eupransor demetentiae</name>
    <dbReference type="NCBI Taxonomy" id="3109584"/>
    <lineage>
        <taxon>Bacteria</taxon>
        <taxon>Bacillati</taxon>
        <taxon>Bacillota</taxon>
        <taxon>Bacilli</taxon>
        <taxon>Lactobacillales</taxon>
        <taxon>Lactobacillaceae</taxon>
        <taxon>Eupransor</taxon>
    </lineage>
</organism>
<keyword evidence="4 10" id="KW-0547">Nucleotide-binding</keyword>
<keyword evidence="7 10" id="KW-0573">Peptidoglycan synthesis</keyword>
<dbReference type="Pfam" id="PF01225">
    <property type="entry name" value="Mur_ligase"/>
    <property type="match status" value="1"/>
</dbReference>
<accession>A0ABP0EQR9</accession>
<dbReference type="Pfam" id="PF08245">
    <property type="entry name" value="Mur_ligase_M"/>
    <property type="match status" value="1"/>
</dbReference>
<evidence type="ECO:0000256" key="6">
    <source>
        <dbReference type="ARBA" id="ARBA00022960"/>
    </source>
</evidence>
<dbReference type="SUPFAM" id="SSF53623">
    <property type="entry name" value="MurD-like peptide ligases, catalytic domain"/>
    <property type="match status" value="1"/>
</dbReference>
<dbReference type="GO" id="GO:0047480">
    <property type="term" value="F:UDP-N-acetylmuramoyl-tripeptide-D-alanyl-D-alanine ligase activity"/>
    <property type="evidence" value="ECO:0007669"/>
    <property type="project" value="UniProtKB-EC"/>
</dbReference>
<dbReference type="HAMAP" id="MF_02019">
    <property type="entry name" value="MurF"/>
    <property type="match status" value="1"/>
</dbReference>
<dbReference type="InterPro" id="IPR004101">
    <property type="entry name" value="Mur_ligase_C"/>
</dbReference>
<feature type="domain" description="Mur ligase central" evidence="14">
    <location>
        <begin position="105"/>
        <end position="278"/>
    </location>
</feature>
<dbReference type="InterPro" id="IPR000713">
    <property type="entry name" value="Mur_ligase_N"/>
</dbReference>
<evidence type="ECO:0000256" key="2">
    <source>
        <dbReference type="ARBA" id="ARBA00022598"/>
    </source>
</evidence>
<dbReference type="SUPFAM" id="SSF53244">
    <property type="entry name" value="MurD-like peptide ligases, peptide-binding domain"/>
    <property type="match status" value="1"/>
</dbReference>
<dbReference type="InterPro" id="IPR036565">
    <property type="entry name" value="Mur-like_cat_sf"/>
</dbReference>
<evidence type="ECO:0000256" key="11">
    <source>
        <dbReference type="RuleBase" id="RU004136"/>
    </source>
</evidence>
<proteinExistence type="inferred from homology"/>
<evidence type="ECO:0000256" key="4">
    <source>
        <dbReference type="ARBA" id="ARBA00022741"/>
    </source>
</evidence>
<dbReference type="SUPFAM" id="SSF63418">
    <property type="entry name" value="MurE/MurF N-terminal domain"/>
    <property type="match status" value="1"/>
</dbReference>
<name>A0ABP0EQR9_9LACO</name>
<comment type="function">
    <text evidence="10 11">Involved in cell wall formation. Catalyzes the final step in the synthesis of UDP-N-acetylmuramoyl-pentapeptide, the precursor of murein.</text>
</comment>
<evidence type="ECO:0000256" key="3">
    <source>
        <dbReference type="ARBA" id="ARBA00022618"/>
    </source>
</evidence>
<evidence type="ECO:0000256" key="1">
    <source>
        <dbReference type="ARBA" id="ARBA00022490"/>
    </source>
</evidence>
<evidence type="ECO:0000256" key="9">
    <source>
        <dbReference type="ARBA" id="ARBA00023316"/>
    </source>
</evidence>
<feature type="binding site" evidence="10">
    <location>
        <begin position="107"/>
        <end position="113"/>
    </location>
    <ligand>
        <name>ATP</name>
        <dbReference type="ChEBI" id="CHEBI:30616"/>
    </ligand>
</feature>
<dbReference type="PANTHER" id="PTHR43024">
    <property type="entry name" value="UDP-N-ACETYLMURAMOYL-TRIPEPTIDE--D-ALANYL-D-ALANINE LIGASE"/>
    <property type="match status" value="1"/>
</dbReference>
<dbReference type="EC" id="6.3.2.10" evidence="10 11"/>
<keyword evidence="8 10" id="KW-0131">Cell cycle</keyword>
<dbReference type="InterPro" id="IPR013221">
    <property type="entry name" value="Mur_ligase_cen"/>
</dbReference>
<evidence type="ECO:0000256" key="7">
    <source>
        <dbReference type="ARBA" id="ARBA00022984"/>
    </source>
</evidence>
<evidence type="ECO:0000256" key="10">
    <source>
        <dbReference type="HAMAP-Rule" id="MF_02019"/>
    </source>
</evidence>
<dbReference type="EMBL" id="CAWVOH010000002">
    <property type="protein sequence ID" value="CAK8054628.1"/>
    <property type="molecule type" value="Genomic_DNA"/>
</dbReference>
<keyword evidence="1 10" id="KW-0963">Cytoplasm</keyword>
<comment type="catalytic activity">
    <reaction evidence="11">
        <text>D-alanyl-D-alanine + UDP-N-acetyl-alpha-D-muramoyl-L-alanyl-gamma-D-glutamyl-meso-2,6-diaminopimelate + ATP = UDP-N-acetyl-alpha-D-muramoyl-L-alanyl-gamma-D-glutamyl-meso-2,6-diaminopimeloyl-D-alanyl-D-alanine + ADP + phosphate + H(+)</text>
        <dbReference type="Rhea" id="RHEA:28374"/>
        <dbReference type="ChEBI" id="CHEBI:15378"/>
        <dbReference type="ChEBI" id="CHEBI:30616"/>
        <dbReference type="ChEBI" id="CHEBI:43474"/>
        <dbReference type="ChEBI" id="CHEBI:57822"/>
        <dbReference type="ChEBI" id="CHEBI:61386"/>
        <dbReference type="ChEBI" id="CHEBI:83905"/>
        <dbReference type="ChEBI" id="CHEBI:456216"/>
        <dbReference type="EC" id="6.3.2.10"/>
    </reaction>
</comment>